<evidence type="ECO:0000313" key="3">
    <source>
        <dbReference type="EMBL" id="CAM0152104.1"/>
    </source>
</evidence>
<dbReference type="PANTHER" id="PTHR31170:SF18">
    <property type="entry name" value="(WILD MALAYSIAN BANANA) HYPOTHETICAL PROTEIN"/>
    <property type="match status" value="1"/>
</dbReference>
<feature type="region of interest" description="Disordered" evidence="1">
    <location>
        <begin position="180"/>
        <end position="202"/>
    </location>
</feature>
<gene>
    <name evidence="3" type="ORF">URODEC1_LOCUS124975</name>
</gene>
<keyword evidence="2" id="KW-0472">Membrane</keyword>
<keyword evidence="2" id="KW-1133">Transmembrane helix</keyword>
<keyword evidence="4" id="KW-1185">Reference proteome</keyword>
<name>A0ABC9HE24_9POAL</name>
<proteinExistence type="predicted"/>
<dbReference type="AlphaFoldDB" id="A0ABC9HE24"/>
<keyword evidence="2" id="KW-0812">Transmembrane</keyword>
<dbReference type="Pfam" id="PF03140">
    <property type="entry name" value="DUF247"/>
    <property type="match status" value="1"/>
</dbReference>
<accession>A0ABC9HE24</accession>
<dbReference type="InterPro" id="IPR004158">
    <property type="entry name" value="DUF247_pln"/>
</dbReference>
<reference evidence="3 4" key="1">
    <citation type="submission" date="2024-10" db="EMBL/GenBank/DDBJ databases">
        <authorList>
            <person name="Ryan C."/>
        </authorList>
    </citation>
    <scope>NUCLEOTIDE SEQUENCE [LARGE SCALE GENOMIC DNA]</scope>
</reference>
<evidence type="ECO:0000256" key="2">
    <source>
        <dbReference type="SAM" id="Phobius"/>
    </source>
</evidence>
<organism evidence="3 4">
    <name type="scientific">Urochloa decumbens</name>
    <dbReference type="NCBI Taxonomy" id="240449"/>
    <lineage>
        <taxon>Eukaryota</taxon>
        <taxon>Viridiplantae</taxon>
        <taxon>Streptophyta</taxon>
        <taxon>Embryophyta</taxon>
        <taxon>Tracheophyta</taxon>
        <taxon>Spermatophyta</taxon>
        <taxon>Magnoliopsida</taxon>
        <taxon>Liliopsida</taxon>
        <taxon>Poales</taxon>
        <taxon>Poaceae</taxon>
        <taxon>PACMAD clade</taxon>
        <taxon>Panicoideae</taxon>
        <taxon>Panicodae</taxon>
        <taxon>Paniceae</taxon>
        <taxon>Melinidinae</taxon>
        <taxon>Urochloa</taxon>
    </lineage>
</organism>
<dbReference type="PANTHER" id="PTHR31170">
    <property type="entry name" value="BNAC04G53230D PROTEIN"/>
    <property type="match status" value="1"/>
</dbReference>
<comment type="caution">
    <text evidence="3">The sequence shown here is derived from an EMBL/GenBank/DDBJ whole genome shotgun (WGS) entry which is preliminary data.</text>
</comment>
<dbReference type="Proteomes" id="UP001497457">
    <property type="component" value="Unassembled WGS sequence"/>
</dbReference>
<feature type="transmembrane region" description="Helical" evidence="2">
    <location>
        <begin position="519"/>
        <end position="538"/>
    </location>
</feature>
<protein>
    <submittedName>
        <fullName evidence="3">Uncharacterized protein</fullName>
    </submittedName>
</protein>
<evidence type="ECO:0000313" key="4">
    <source>
        <dbReference type="Proteomes" id="UP001497457"/>
    </source>
</evidence>
<dbReference type="EMBL" id="CAXIPR030005476">
    <property type="protein sequence ID" value="CAM0152104.1"/>
    <property type="molecule type" value="Genomic_DNA"/>
</dbReference>
<sequence>MFRSHLSSSDSGDVDELVASMISDLTYWRSRGNNDGNGTKCRLIYKVLQCNRASDPNAYEPTVLSIGPYHHGSPSLLPMEKEKWLCLDYILKLNCNRSLHDYLAVVTSLEREARICYSEDNIRNSRTFVEMLLLDSCFILVCLNGIAGTKMLPGIHEQCSQDLDKLSEILMEQNQVDAHQRKNQVNRMEPDNSQNQESTGQGEQWYNSSAVYDLLLLENQIPFFIVTKIYELLVDDASTTHRLLTNNLAYFIEGVLLHLPLSIRDADRPKDFDHLLHLCYMYFKPSCSTQHNHQKKNNGGHLHKLLCWSCKYFRISIDSEANEEDPQSDAHFKDTYAVKQLKRWRRAEEYHEAGIEFSERVFDKQNPHSLLDIEYRNGTVHVPCLPIDDKSGTLFRNLLAFEQSCPALGNDIASYVYFISQLISVPDDVSLLARKGVIVHQLDSDEEVSSMFAKLFEYVVYDFSSENYLKSLCHTMEAHYQNRLNRWMAWLWHKHFGNPWLGFTALASIVMVLCSIGQTILAFLSYMTPGIFFVTLVLQQKTNLQRAELIGRRQSVKKN</sequence>
<evidence type="ECO:0000256" key="1">
    <source>
        <dbReference type="SAM" id="MobiDB-lite"/>
    </source>
</evidence>